<proteinExistence type="predicted"/>
<feature type="domain" description="DUF5060" evidence="3">
    <location>
        <begin position="23"/>
        <end position="87"/>
    </location>
</feature>
<dbReference type="InterPro" id="IPR041239">
    <property type="entry name" value="DUF5605"/>
</dbReference>
<comment type="caution">
    <text evidence="5">The sequence shown here is derived from an EMBL/GenBank/DDBJ whole genome shotgun (WGS) entry which is preliminary data.</text>
</comment>
<dbReference type="InterPro" id="IPR013783">
    <property type="entry name" value="Ig-like_fold"/>
</dbReference>
<feature type="chain" id="PRO_5034992822" description="DUF5060 domain-containing protein" evidence="1">
    <location>
        <begin position="21"/>
        <end position="534"/>
    </location>
</feature>
<dbReference type="PANTHER" id="PTHR37836">
    <property type="entry name" value="LMO1036 PROTEIN"/>
    <property type="match status" value="1"/>
</dbReference>
<dbReference type="InterPro" id="IPR025277">
    <property type="entry name" value="Apiosidase-like_cat_dom"/>
</dbReference>
<dbReference type="Pfam" id="PF16586">
    <property type="entry name" value="DUF5060"/>
    <property type="match status" value="1"/>
</dbReference>
<dbReference type="Proteomes" id="UP000036951">
    <property type="component" value="Unassembled WGS sequence"/>
</dbReference>
<evidence type="ECO:0000256" key="1">
    <source>
        <dbReference type="SAM" id="SignalP"/>
    </source>
</evidence>
<accession>A0A8E1QWE7</accession>
<dbReference type="Gene3D" id="2.60.40.10">
    <property type="entry name" value="Immunoglobulins"/>
    <property type="match status" value="1"/>
</dbReference>
<dbReference type="OrthoDB" id="59486at2"/>
<evidence type="ECO:0000259" key="3">
    <source>
        <dbReference type="Pfam" id="PF16586"/>
    </source>
</evidence>
<evidence type="ECO:0000313" key="5">
    <source>
        <dbReference type="EMBL" id="KOO67667.1"/>
    </source>
</evidence>
<dbReference type="AlphaFoldDB" id="A0A8E1QWE7"/>
<dbReference type="InterPro" id="IPR017853">
    <property type="entry name" value="GH"/>
</dbReference>
<dbReference type="InterPro" id="IPR032260">
    <property type="entry name" value="DUF5060"/>
</dbReference>
<keyword evidence="1" id="KW-0732">Signal</keyword>
<name>A0A8E1QWE7_9BACT</name>
<feature type="signal peptide" evidence="1">
    <location>
        <begin position="1"/>
        <end position="20"/>
    </location>
</feature>
<sequence length="534" mass="61601">MKRFCLILLLIAAVACSVSAAAVERWGRFELAMKAKTSANPFDVELTATFSGPDTTMTVSGFYAGNGVFKVRFMPKTVGKWTYVTHSSLEALDSQQGSFECVSPSADNHGPVVVDGRYAFKYADGTRYYPIGTTAYDWMHVSADMQKLTVKSLCEARFNKIRMLLFVQNFDPGYPEPELFPFEIKSIKKDKSGRPIYEWDYTRFNPAYFDNVEKCIDMLAEIGVEADLILFHPYDDGRWNFDRMPQDVNLRYLRYVAARVSSFRNVWWSLANEYDFFRHWQPEVWDELTREIVKHDPYSHLCSIHSHTAKYYKYWEPEYTHASVQDQAPVEGFGRAATVRNIYKKPVIFDEVCYEGNMDNRWGSLSGQEMLYRMWQGTVAGTYVGHGECYMDSPTDYSRDFLAIGGTFQGEAWKRISFMRDILDAMPNPLMLSDSSWDPYTSTAGENYYIIYLGKEIKPRWTFELPVKNGVYPRLKEGVRMKVEIIDTWNMTVTECPQVFETTAPVGDRVYDKKHGSVRLPDAPYLMLRITAAE</sequence>
<feature type="domain" description="Apiosidase-like catalytic" evidence="2">
    <location>
        <begin position="118"/>
        <end position="386"/>
    </location>
</feature>
<organism evidence="5 6">
    <name type="scientific">Xylanibacter rarus</name>
    <dbReference type="NCBI Taxonomy" id="1676614"/>
    <lineage>
        <taxon>Bacteria</taxon>
        <taxon>Pseudomonadati</taxon>
        <taxon>Bacteroidota</taxon>
        <taxon>Bacteroidia</taxon>
        <taxon>Bacteroidales</taxon>
        <taxon>Prevotellaceae</taxon>
        <taxon>Xylanibacter</taxon>
    </lineage>
</organism>
<dbReference type="RefSeq" id="WP_053398973.1">
    <property type="nucleotide sequence ID" value="NZ_LFQU01000029.1"/>
</dbReference>
<feature type="domain" description="DUF5605" evidence="4">
    <location>
        <begin position="437"/>
        <end position="531"/>
    </location>
</feature>
<dbReference type="PROSITE" id="PS51257">
    <property type="entry name" value="PROKAR_LIPOPROTEIN"/>
    <property type="match status" value="1"/>
</dbReference>
<evidence type="ECO:0000313" key="6">
    <source>
        <dbReference type="Proteomes" id="UP000036951"/>
    </source>
</evidence>
<reference evidence="5 6" key="1">
    <citation type="submission" date="2015-06" db="EMBL/GenBank/DDBJ databases">
        <title>Prevotella sp. 109, sp. nov., a novel member of the family Prevotellaceae isolated from human faeces.</title>
        <authorList>
            <person name="Shkoporov A.N."/>
            <person name="Chaplin A.V."/>
            <person name="Kafarskaia L.I."/>
            <person name="Efimov B.A."/>
        </authorList>
    </citation>
    <scope>NUCLEOTIDE SEQUENCE [LARGE SCALE GENOMIC DNA]</scope>
    <source>
        <strain evidence="5 6">109</strain>
    </source>
</reference>
<dbReference type="Gene3D" id="2.60.40.3950">
    <property type="match status" value="1"/>
</dbReference>
<dbReference type="PANTHER" id="PTHR37836:SF2">
    <property type="entry name" value="DUF4038 DOMAIN-CONTAINING PROTEIN"/>
    <property type="match status" value="1"/>
</dbReference>
<protein>
    <recommendedName>
        <fullName evidence="7">DUF5060 domain-containing protein</fullName>
    </recommendedName>
</protein>
<evidence type="ECO:0000259" key="2">
    <source>
        <dbReference type="Pfam" id="PF13204"/>
    </source>
</evidence>
<dbReference type="Gene3D" id="3.20.20.80">
    <property type="entry name" value="Glycosidases"/>
    <property type="match status" value="1"/>
</dbReference>
<gene>
    <name evidence="5" type="ORF">ACU52_12145</name>
</gene>
<evidence type="ECO:0000259" key="4">
    <source>
        <dbReference type="Pfam" id="PF18310"/>
    </source>
</evidence>
<dbReference type="Pfam" id="PF18310">
    <property type="entry name" value="DUF5605"/>
    <property type="match status" value="1"/>
</dbReference>
<keyword evidence="6" id="KW-1185">Reference proteome</keyword>
<evidence type="ECO:0008006" key="7">
    <source>
        <dbReference type="Google" id="ProtNLM"/>
    </source>
</evidence>
<dbReference type="SUPFAM" id="SSF51445">
    <property type="entry name" value="(Trans)glycosidases"/>
    <property type="match status" value="1"/>
</dbReference>
<dbReference type="Pfam" id="PF13204">
    <property type="entry name" value="Apiosidase"/>
    <property type="match status" value="1"/>
</dbReference>
<dbReference type="EMBL" id="LFQU01000029">
    <property type="protein sequence ID" value="KOO67667.1"/>
    <property type="molecule type" value="Genomic_DNA"/>
</dbReference>